<proteinExistence type="predicted"/>
<reference evidence="1" key="1">
    <citation type="submission" date="2018-05" db="EMBL/GenBank/DDBJ databases">
        <authorList>
            <person name="Lanie J.A."/>
            <person name="Ng W.-L."/>
            <person name="Kazmierczak K.M."/>
            <person name="Andrzejewski T.M."/>
            <person name="Davidsen T.M."/>
            <person name="Wayne K.J."/>
            <person name="Tettelin H."/>
            <person name="Glass J.I."/>
            <person name="Rusch D."/>
            <person name="Podicherti R."/>
            <person name="Tsui H.-C.T."/>
            <person name="Winkler M.E."/>
        </authorList>
    </citation>
    <scope>NUCLEOTIDE SEQUENCE</scope>
</reference>
<protein>
    <submittedName>
        <fullName evidence="1">Uncharacterized protein</fullName>
    </submittedName>
</protein>
<gene>
    <name evidence="1" type="ORF">METZ01_LOCUS70163</name>
</gene>
<sequence length="146" mass="16271">VSLPYLSAEILSPFQSLGEIASTVCKVKGSNNKYSRSRWLIVCTSERLSNNGTFLRESVSTVFWARDGIKRLRLALRRSIRVTHQTPSSRNRWSPVLTSGNLTPNVCLSKSRPSLRPINLLVSVTCPPNLIISSLANERPFSVDDN</sequence>
<dbReference type="AlphaFoldDB" id="A0A381TN98"/>
<dbReference type="EMBL" id="UINC01004852">
    <property type="protein sequence ID" value="SVA17309.1"/>
    <property type="molecule type" value="Genomic_DNA"/>
</dbReference>
<feature type="non-terminal residue" evidence="1">
    <location>
        <position position="1"/>
    </location>
</feature>
<organism evidence="1">
    <name type="scientific">marine metagenome</name>
    <dbReference type="NCBI Taxonomy" id="408172"/>
    <lineage>
        <taxon>unclassified sequences</taxon>
        <taxon>metagenomes</taxon>
        <taxon>ecological metagenomes</taxon>
    </lineage>
</organism>
<accession>A0A381TN98</accession>
<evidence type="ECO:0000313" key="1">
    <source>
        <dbReference type="EMBL" id="SVA17309.1"/>
    </source>
</evidence>
<name>A0A381TN98_9ZZZZ</name>